<feature type="compositionally biased region" description="Basic and acidic residues" evidence="1">
    <location>
        <begin position="1"/>
        <end position="14"/>
    </location>
</feature>
<sequence>MEMRERERMNKIHDNGSSGRDCTHSSSISTNDWMF</sequence>
<reference evidence="2" key="1">
    <citation type="submission" date="2014-09" db="EMBL/GenBank/DDBJ databases">
        <authorList>
            <person name="Magalhaes I.L.F."/>
            <person name="Oliveira U."/>
            <person name="Santos F.R."/>
            <person name="Vidigal T.H.D.A."/>
            <person name="Brescovit A.D."/>
            <person name="Santos A.J."/>
        </authorList>
    </citation>
    <scope>NUCLEOTIDE SEQUENCE</scope>
    <source>
        <tissue evidence="2">Shoot tissue taken approximately 20 cm above the soil surface</tissue>
    </source>
</reference>
<protein>
    <submittedName>
        <fullName evidence="2">Uncharacterized protein</fullName>
    </submittedName>
</protein>
<reference evidence="2" key="2">
    <citation type="journal article" date="2015" name="Data Brief">
        <title>Shoot transcriptome of the giant reed, Arundo donax.</title>
        <authorList>
            <person name="Barrero R.A."/>
            <person name="Guerrero F.D."/>
            <person name="Moolhuijzen P."/>
            <person name="Goolsby J.A."/>
            <person name="Tidwell J."/>
            <person name="Bellgard S.E."/>
            <person name="Bellgard M.I."/>
        </authorList>
    </citation>
    <scope>NUCLEOTIDE SEQUENCE</scope>
    <source>
        <tissue evidence="2">Shoot tissue taken approximately 20 cm above the soil surface</tissue>
    </source>
</reference>
<name>A0A0A8Y6J3_ARUDO</name>
<organism evidence="2">
    <name type="scientific">Arundo donax</name>
    <name type="common">Giant reed</name>
    <name type="synonym">Donax arundinaceus</name>
    <dbReference type="NCBI Taxonomy" id="35708"/>
    <lineage>
        <taxon>Eukaryota</taxon>
        <taxon>Viridiplantae</taxon>
        <taxon>Streptophyta</taxon>
        <taxon>Embryophyta</taxon>
        <taxon>Tracheophyta</taxon>
        <taxon>Spermatophyta</taxon>
        <taxon>Magnoliopsida</taxon>
        <taxon>Liliopsida</taxon>
        <taxon>Poales</taxon>
        <taxon>Poaceae</taxon>
        <taxon>PACMAD clade</taxon>
        <taxon>Arundinoideae</taxon>
        <taxon>Arundineae</taxon>
        <taxon>Arundo</taxon>
    </lineage>
</organism>
<evidence type="ECO:0000313" key="2">
    <source>
        <dbReference type="EMBL" id="JAD21696.1"/>
    </source>
</evidence>
<dbReference type="AlphaFoldDB" id="A0A0A8Y6J3"/>
<accession>A0A0A8Y6J3</accession>
<feature type="region of interest" description="Disordered" evidence="1">
    <location>
        <begin position="1"/>
        <end position="35"/>
    </location>
</feature>
<feature type="compositionally biased region" description="Polar residues" evidence="1">
    <location>
        <begin position="15"/>
        <end position="35"/>
    </location>
</feature>
<evidence type="ECO:0000256" key="1">
    <source>
        <dbReference type="SAM" id="MobiDB-lite"/>
    </source>
</evidence>
<dbReference type="EMBL" id="GBRH01276199">
    <property type="protein sequence ID" value="JAD21696.1"/>
    <property type="molecule type" value="Transcribed_RNA"/>
</dbReference>
<proteinExistence type="predicted"/>